<dbReference type="AlphaFoldDB" id="A0A4T0WWJ4"/>
<keyword evidence="2" id="KW-1185">Reference proteome</keyword>
<name>A0A4T0WWJ4_9ASCO</name>
<reference evidence="1 2" key="1">
    <citation type="journal article" date="2019" name="Front. Genet.">
        <title>Whole-Genome Sequencing of the Opportunistic Yeast Pathogen Candida inconspicua Uncovers Its Hybrid Origin.</title>
        <authorList>
            <person name="Mixao V."/>
            <person name="Hansen A.P."/>
            <person name="Saus E."/>
            <person name="Boekhout T."/>
            <person name="Lass-Florl C."/>
            <person name="Gabaldon T."/>
        </authorList>
    </citation>
    <scope>NUCLEOTIDE SEQUENCE [LARGE SCALE GENOMIC DNA]</scope>
    <source>
        <strain evidence="1 2">CBS 180</strain>
    </source>
</reference>
<gene>
    <name evidence="1" type="ORF">CANINC_004369</name>
</gene>
<proteinExistence type="predicted"/>
<dbReference type="EMBL" id="SELW01000652">
    <property type="protein sequence ID" value="TID15839.1"/>
    <property type="molecule type" value="Genomic_DNA"/>
</dbReference>
<evidence type="ECO:0000313" key="2">
    <source>
        <dbReference type="Proteomes" id="UP000307173"/>
    </source>
</evidence>
<dbReference type="Proteomes" id="UP000307173">
    <property type="component" value="Unassembled WGS sequence"/>
</dbReference>
<accession>A0A4T0WWJ4</accession>
<sequence>MDEKVSLFSNQNDNAIETEIKVKIKYTDYSYTIPNESLKDIRQRLGILRKFNNRDLKLKYWEKLLISGKDSPSSFIEIIKDAKEIDFHTHNHESKNEHQWVIKKLQIGENHRIEMLPDNIELIELIRDLNDVNIKNDIIFNIGKHNYLLTSLLYSMQNLVWLSMNDSGIKMNKIVSLIQAINRGQLSNLKAIVLTNNSDITMKGLKVELKKIRKGSLQYLEIDLEEELNEGGEDDSILEKLEIDNDKFKFMNDGKKYKYLVEKGIIKDGGENSKLIIDYGVVTEGWTERVRLGLVDSLKSTSYKVKLNKQEAVMKERAIGEKISTSTIRSDINSVKLIPRVKRPKRSNSDYFNNLK</sequence>
<protein>
    <submittedName>
        <fullName evidence="1">Uncharacterized protein</fullName>
    </submittedName>
</protein>
<organism evidence="1 2">
    <name type="scientific">Pichia inconspicua</name>
    <dbReference type="NCBI Taxonomy" id="52247"/>
    <lineage>
        <taxon>Eukaryota</taxon>
        <taxon>Fungi</taxon>
        <taxon>Dikarya</taxon>
        <taxon>Ascomycota</taxon>
        <taxon>Saccharomycotina</taxon>
        <taxon>Pichiomycetes</taxon>
        <taxon>Pichiales</taxon>
        <taxon>Pichiaceae</taxon>
        <taxon>Pichia</taxon>
    </lineage>
</organism>
<comment type="caution">
    <text evidence="1">The sequence shown here is derived from an EMBL/GenBank/DDBJ whole genome shotgun (WGS) entry which is preliminary data.</text>
</comment>
<evidence type="ECO:0000313" key="1">
    <source>
        <dbReference type="EMBL" id="TID15839.1"/>
    </source>
</evidence>